<dbReference type="SUPFAM" id="SSF142695">
    <property type="entry name" value="RibA-like"/>
    <property type="match status" value="1"/>
</dbReference>
<dbReference type="NCBIfam" id="NF006803">
    <property type="entry name" value="PRK09311.1"/>
    <property type="match status" value="1"/>
</dbReference>
<dbReference type="NCBIfam" id="TIGR00506">
    <property type="entry name" value="ribB"/>
    <property type="match status" value="1"/>
</dbReference>
<evidence type="ECO:0000256" key="10">
    <source>
        <dbReference type="ARBA" id="ARBA00022833"/>
    </source>
</evidence>
<dbReference type="Gene3D" id="3.40.50.10990">
    <property type="entry name" value="GTP cyclohydrolase II"/>
    <property type="match status" value="1"/>
</dbReference>
<accession>A0ABX2ZT25</accession>
<feature type="binding site" evidence="17">
    <location>
        <position position="268"/>
    </location>
    <ligand>
        <name>Zn(2+)</name>
        <dbReference type="ChEBI" id="CHEBI:29105"/>
        <note>catalytic</note>
    </ligand>
</feature>
<evidence type="ECO:0000256" key="9">
    <source>
        <dbReference type="ARBA" id="ARBA00022801"/>
    </source>
</evidence>
<keyword evidence="12 17" id="KW-0342">GTP-binding</keyword>
<feature type="region of interest" description="DHBP synthase" evidence="17">
    <location>
        <begin position="1"/>
        <end position="199"/>
    </location>
</feature>
<dbReference type="EC" id="3.5.4.25" evidence="17"/>
<feature type="active site" description="Proton acceptor; for GTP cyclohydrolase activity" evidence="17">
    <location>
        <position position="327"/>
    </location>
</feature>
<evidence type="ECO:0000259" key="18">
    <source>
        <dbReference type="Pfam" id="PF00925"/>
    </source>
</evidence>
<comment type="similarity">
    <text evidence="5 17">In the N-terminal section; belongs to the DHBP synthase family.</text>
</comment>
<comment type="catalytic activity">
    <reaction evidence="16 17">
        <text>GTP + 4 H2O = 2,5-diamino-6-hydroxy-4-(5-phosphoribosylamino)-pyrimidine + formate + 2 phosphate + 3 H(+)</text>
        <dbReference type="Rhea" id="RHEA:23704"/>
        <dbReference type="ChEBI" id="CHEBI:15377"/>
        <dbReference type="ChEBI" id="CHEBI:15378"/>
        <dbReference type="ChEBI" id="CHEBI:15740"/>
        <dbReference type="ChEBI" id="CHEBI:37565"/>
        <dbReference type="ChEBI" id="CHEBI:43474"/>
        <dbReference type="ChEBI" id="CHEBI:58614"/>
        <dbReference type="EC" id="3.5.4.25"/>
    </reaction>
</comment>
<evidence type="ECO:0000256" key="6">
    <source>
        <dbReference type="ARBA" id="ARBA00022619"/>
    </source>
</evidence>
<keyword evidence="15 17" id="KW-0511">Multifunctional enzyme</keyword>
<dbReference type="PANTHER" id="PTHR21327">
    <property type="entry name" value="GTP CYCLOHYDROLASE II-RELATED"/>
    <property type="match status" value="1"/>
</dbReference>
<dbReference type="CDD" id="cd00641">
    <property type="entry name" value="GTP_cyclohydro2"/>
    <property type="match status" value="1"/>
</dbReference>
<evidence type="ECO:0000256" key="16">
    <source>
        <dbReference type="ARBA" id="ARBA00049295"/>
    </source>
</evidence>
<feature type="binding site" evidence="17">
    <location>
        <position position="271"/>
    </location>
    <ligand>
        <name>GTP</name>
        <dbReference type="ChEBI" id="CHEBI:37565"/>
    </ligand>
</feature>
<dbReference type="PANTHER" id="PTHR21327:SF18">
    <property type="entry name" value="3,4-DIHYDROXY-2-BUTANONE 4-PHOSPHATE SYNTHASE"/>
    <property type="match status" value="1"/>
</dbReference>
<comment type="similarity">
    <text evidence="17">In the C-terminal section; belongs to the GTP cyclohydrolase II family.</text>
</comment>
<gene>
    <name evidence="17" type="primary">ribBA</name>
    <name evidence="19" type="ORF">BED47_16855</name>
</gene>
<dbReference type="InterPro" id="IPR032677">
    <property type="entry name" value="GTP_cyclohydro_II"/>
</dbReference>
<protein>
    <recommendedName>
        <fullName evidence="17">Riboflavin biosynthesis protein RibBA</fullName>
    </recommendedName>
    <domain>
        <recommendedName>
            <fullName evidence="17">3,4-dihydroxy-2-butanone 4-phosphate synthase</fullName>
            <shortName evidence="17">DHBP synthase</shortName>
            <ecNumber evidence="17">4.1.99.12</ecNumber>
        </recommendedName>
    </domain>
    <domain>
        <recommendedName>
            <fullName evidence="17">GTP cyclohydrolase-2</fullName>
            <ecNumber evidence="17">3.5.4.25</ecNumber>
        </recommendedName>
        <alternativeName>
            <fullName evidence="17">GTP cyclohydrolase II</fullName>
        </alternativeName>
    </domain>
</protein>
<comment type="cofactor">
    <cofactor evidence="17">
        <name>Mg(2+)</name>
        <dbReference type="ChEBI" id="CHEBI:18420"/>
    </cofactor>
    <cofactor evidence="17">
        <name>Mn(2+)</name>
        <dbReference type="ChEBI" id="CHEBI:29035"/>
    </cofactor>
    <text evidence="17">Binds 2 divalent metal cations per subunit. Magnesium or manganese.</text>
</comment>
<feature type="binding site" evidence="17">
    <location>
        <position position="355"/>
    </location>
    <ligand>
        <name>GTP</name>
        <dbReference type="ChEBI" id="CHEBI:37565"/>
    </ligand>
</feature>
<evidence type="ECO:0000256" key="4">
    <source>
        <dbReference type="ARBA" id="ARBA00004904"/>
    </source>
</evidence>
<dbReference type="Pfam" id="PF00926">
    <property type="entry name" value="DHBP_synthase"/>
    <property type="match status" value="1"/>
</dbReference>
<sequence>MFSKIEEAIEDLKNGKIIIVCDDEDRENEGDFVVIGEFATPENINFMATHGRGLICAPVSEEIAKKLDLYDMVTKNTDSHGTAFTVSIDHIDSTTGISAFERSHTVLQMLNEESTGADFRRPGHMFPLVAKNGGVIERPGHTEAAVDLARMAGSKEVGVICEIMNDDGTMARVPDLIQIANKFNLKMITIKDLIHYRSKTEQLVQREVEIKLPTDFGDFKMIGYTNEIDGKEHIAIVKGKVDDGEPVLVRIHSECLTGDVFGSCRCDCGPQLQSTLSMIEEAGKGVIVYMRQEGRGIGLLNKLRAYKLQEEGFDTVEANLNLGFDSDLRDYAISAQIIKDLGIESIDLITNNPVKIDALKSHGIQINNRVPIQTEMKTENEKYLITKIEKMGHLLHY</sequence>
<comment type="function">
    <text evidence="2 17">Catalyzes the conversion of D-ribulose 5-phosphate to formate and 3,4-dihydroxy-2-butanone 4-phosphate.</text>
</comment>
<feature type="site" description="Essential for DHBP synthase activity" evidence="17">
    <location>
        <position position="124"/>
    </location>
</feature>
<keyword evidence="20" id="KW-1185">Reference proteome</keyword>
<feature type="active site" description="Nucleophile; for GTP cyclohydrolase activity" evidence="17">
    <location>
        <position position="329"/>
    </location>
</feature>
<dbReference type="NCBIfam" id="TIGR00505">
    <property type="entry name" value="ribA"/>
    <property type="match status" value="1"/>
</dbReference>
<comment type="function">
    <text evidence="17">Catalyzes the conversion of GTP to 2,5-diamino-6-ribosylamino-4(3H)-pyrimidinone 5'-phosphate (DARP), formate and pyrophosphate.</text>
</comment>
<evidence type="ECO:0000256" key="5">
    <source>
        <dbReference type="ARBA" id="ARBA00005520"/>
    </source>
</evidence>
<feature type="binding site" evidence="17">
    <location>
        <begin position="138"/>
        <end position="142"/>
    </location>
    <ligand>
        <name>D-ribulose 5-phosphate</name>
        <dbReference type="ChEBI" id="CHEBI:58121"/>
    </ligand>
</feature>
<feature type="binding site" evidence="17">
    <location>
        <begin position="293"/>
        <end position="295"/>
    </location>
    <ligand>
        <name>GTP</name>
        <dbReference type="ChEBI" id="CHEBI:37565"/>
    </ligand>
</feature>
<dbReference type="PIRSF" id="PIRSF001259">
    <property type="entry name" value="RibA"/>
    <property type="match status" value="1"/>
</dbReference>
<dbReference type="SUPFAM" id="SSF55821">
    <property type="entry name" value="YrdC/RibB"/>
    <property type="match status" value="1"/>
</dbReference>
<dbReference type="NCBIfam" id="NF001591">
    <property type="entry name" value="PRK00393.1"/>
    <property type="match status" value="1"/>
</dbReference>
<dbReference type="EMBL" id="MDKC01000004">
    <property type="protein sequence ID" value="ODG92852.1"/>
    <property type="molecule type" value="Genomic_DNA"/>
</dbReference>
<dbReference type="RefSeq" id="WP_069032799.1">
    <property type="nucleotide sequence ID" value="NZ_MDKC01000004.1"/>
</dbReference>
<organism evidence="19 20">
    <name type="scientific">Gottfriedia luciferensis</name>
    <dbReference type="NCBI Taxonomy" id="178774"/>
    <lineage>
        <taxon>Bacteria</taxon>
        <taxon>Bacillati</taxon>
        <taxon>Bacillota</taxon>
        <taxon>Bacilli</taxon>
        <taxon>Bacillales</taxon>
        <taxon>Bacillaceae</taxon>
        <taxon>Gottfriedia</taxon>
    </lineage>
</organism>
<evidence type="ECO:0000256" key="2">
    <source>
        <dbReference type="ARBA" id="ARBA00002284"/>
    </source>
</evidence>
<keyword evidence="10 17" id="KW-0862">Zinc</keyword>
<keyword evidence="9 17" id="KW-0378">Hydrolase</keyword>
<dbReference type="InterPro" id="IPR016299">
    <property type="entry name" value="Riboflavin_synth_RibBA"/>
</dbReference>
<feature type="binding site" evidence="17">
    <location>
        <position position="255"/>
    </location>
    <ligand>
        <name>Zn(2+)</name>
        <dbReference type="ChEBI" id="CHEBI:29105"/>
        <note>catalytic</note>
    </ligand>
</feature>
<keyword evidence="6 17" id="KW-0686">Riboflavin biosynthesis</keyword>
<comment type="cofactor">
    <cofactor evidence="17">
        <name>Zn(2+)</name>
        <dbReference type="ChEBI" id="CHEBI:29105"/>
    </cofactor>
    <text evidence="17">Binds 1 zinc ion per subunit.</text>
</comment>
<feature type="region of interest" description="GTP cyclohydrolase II" evidence="17">
    <location>
        <begin position="200"/>
        <end position="397"/>
    </location>
</feature>
<comment type="pathway">
    <text evidence="3 17">Cofactor biosynthesis; riboflavin biosynthesis; 5-amino-6-(D-ribitylamino)uracil from GTP: step 1/4.</text>
</comment>
<evidence type="ECO:0000256" key="17">
    <source>
        <dbReference type="HAMAP-Rule" id="MF_01283"/>
    </source>
</evidence>
<keyword evidence="8 17" id="KW-0547">Nucleotide-binding</keyword>
<dbReference type="HAMAP" id="MF_00180">
    <property type="entry name" value="RibB"/>
    <property type="match status" value="1"/>
</dbReference>
<reference evidence="19 20" key="1">
    <citation type="submission" date="2016-07" db="EMBL/GenBank/DDBJ databases">
        <authorList>
            <person name="Townsley L."/>
            <person name="Shank E.A."/>
        </authorList>
    </citation>
    <scope>NUCLEOTIDE SEQUENCE [LARGE SCALE GENOMIC DNA]</scope>
    <source>
        <strain evidence="19 20">CH01</strain>
    </source>
</reference>
<feature type="binding site" evidence="17">
    <location>
        <position position="27"/>
    </location>
    <ligand>
        <name>Mg(2+)</name>
        <dbReference type="ChEBI" id="CHEBI:18420"/>
        <label>2</label>
    </ligand>
</feature>
<feature type="binding site" evidence="17">
    <location>
        <begin position="26"/>
        <end position="27"/>
    </location>
    <ligand>
        <name>D-ribulose 5-phosphate</name>
        <dbReference type="ChEBI" id="CHEBI:58121"/>
    </ligand>
</feature>
<feature type="binding site" evidence="17">
    <location>
        <position position="27"/>
    </location>
    <ligand>
        <name>Mg(2+)</name>
        <dbReference type="ChEBI" id="CHEBI:18420"/>
        <label>1</label>
    </ligand>
</feature>
<feature type="binding site" evidence="17">
    <location>
        <begin position="250"/>
        <end position="254"/>
    </location>
    <ligand>
        <name>GTP</name>
        <dbReference type="ChEBI" id="CHEBI:37565"/>
    </ligand>
</feature>
<evidence type="ECO:0000313" key="19">
    <source>
        <dbReference type="EMBL" id="ODG92852.1"/>
    </source>
</evidence>
<evidence type="ECO:0000256" key="11">
    <source>
        <dbReference type="ARBA" id="ARBA00022842"/>
    </source>
</evidence>
<evidence type="ECO:0000256" key="12">
    <source>
        <dbReference type="ARBA" id="ARBA00023134"/>
    </source>
</evidence>
<dbReference type="InterPro" id="IPR000926">
    <property type="entry name" value="RibA"/>
</dbReference>
<keyword evidence="14 17" id="KW-0456">Lyase</keyword>
<dbReference type="InterPro" id="IPR017945">
    <property type="entry name" value="DHBP_synth_RibB-like_a/b_dom"/>
</dbReference>
<dbReference type="EC" id="4.1.99.12" evidence="17"/>
<dbReference type="Pfam" id="PF00925">
    <property type="entry name" value="GTP_cyclohydro2"/>
    <property type="match status" value="1"/>
</dbReference>
<evidence type="ECO:0000256" key="3">
    <source>
        <dbReference type="ARBA" id="ARBA00004853"/>
    </source>
</evidence>
<keyword evidence="13 17" id="KW-0464">Manganese</keyword>
<evidence type="ECO:0000256" key="8">
    <source>
        <dbReference type="ARBA" id="ARBA00022741"/>
    </source>
</evidence>
<feature type="binding site" evidence="17">
    <location>
        <position position="266"/>
    </location>
    <ligand>
        <name>Zn(2+)</name>
        <dbReference type="ChEBI" id="CHEBI:29105"/>
        <note>catalytic</note>
    </ligand>
</feature>
<keyword evidence="11 17" id="KW-0460">Magnesium</keyword>
<dbReference type="Gene3D" id="3.90.870.10">
    <property type="entry name" value="DHBP synthase"/>
    <property type="match status" value="1"/>
</dbReference>
<feature type="site" description="Essential for DHBP synthase activity" evidence="17">
    <location>
        <position position="162"/>
    </location>
</feature>
<feature type="binding site" evidence="17">
    <location>
        <position position="162"/>
    </location>
    <ligand>
        <name>D-ribulose 5-phosphate</name>
        <dbReference type="ChEBI" id="CHEBI:58121"/>
    </ligand>
</feature>
<proteinExistence type="inferred from homology"/>
<comment type="catalytic activity">
    <reaction evidence="1 17">
        <text>D-ribulose 5-phosphate = (2S)-2-hydroxy-3-oxobutyl phosphate + formate + H(+)</text>
        <dbReference type="Rhea" id="RHEA:18457"/>
        <dbReference type="ChEBI" id="CHEBI:15378"/>
        <dbReference type="ChEBI" id="CHEBI:15740"/>
        <dbReference type="ChEBI" id="CHEBI:58121"/>
        <dbReference type="ChEBI" id="CHEBI:58830"/>
        <dbReference type="EC" id="4.1.99.12"/>
    </reaction>
</comment>
<evidence type="ECO:0000256" key="7">
    <source>
        <dbReference type="ARBA" id="ARBA00022723"/>
    </source>
</evidence>
<feature type="domain" description="GTP cyclohydrolase II" evidence="18">
    <location>
        <begin position="206"/>
        <end position="371"/>
    </location>
</feature>
<comment type="caution">
    <text evidence="19">The sequence shown here is derived from an EMBL/GenBank/DDBJ whole genome shotgun (WGS) entry which is preliminary data.</text>
</comment>
<evidence type="ECO:0000256" key="14">
    <source>
        <dbReference type="ARBA" id="ARBA00023239"/>
    </source>
</evidence>
<evidence type="ECO:0000313" key="20">
    <source>
        <dbReference type="Proteomes" id="UP000094580"/>
    </source>
</evidence>
<keyword evidence="7 17" id="KW-0479">Metal-binding</keyword>
<feature type="binding site" evidence="17">
    <location>
        <position position="315"/>
    </location>
    <ligand>
        <name>GTP</name>
        <dbReference type="ChEBI" id="CHEBI:37565"/>
    </ligand>
</feature>
<name>A0ABX2ZT25_9BACI</name>
<dbReference type="InterPro" id="IPR000422">
    <property type="entry name" value="DHBP_synthase_RibB"/>
</dbReference>
<dbReference type="InterPro" id="IPR036144">
    <property type="entry name" value="RibA-like_sf"/>
</dbReference>
<evidence type="ECO:0000256" key="1">
    <source>
        <dbReference type="ARBA" id="ARBA00000141"/>
    </source>
</evidence>
<dbReference type="HAMAP" id="MF_01283">
    <property type="entry name" value="RibBA"/>
    <property type="match status" value="1"/>
</dbReference>
<feature type="binding site" evidence="17">
    <location>
        <position position="31"/>
    </location>
    <ligand>
        <name>D-ribulose 5-phosphate</name>
        <dbReference type="ChEBI" id="CHEBI:58121"/>
    </ligand>
</feature>
<feature type="binding site" evidence="17">
    <location>
        <position position="141"/>
    </location>
    <ligand>
        <name>Mg(2+)</name>
        <dbReference type="ChEBI" id="CHEBI:18420"/>
        <label>2</label>
    </ligand>
</feature>
<dbReference type="Proteomes" id="UP000094580">
    <property type="component" value="Unassembled WGS sequence"/>
</dbReference>
<evidence type="ECO:0000256" key="15">
    <source>
        <dbReference type="ARBA" id="ARBA00023268"/>
    </source>
</evidence>
<feature type="binding site" evidence="17">
    <location>
        <position position="350"/>
    </location>
    <ligand>
        <name>GTP</name>
        <dbReference type="ChEBI" id="CHEBI:37565"/>
    </ligand>
</feature>
<comment type="pathway">
    <text evidence="4 17">Cofactor biosynthesis; riboflavin biosynthesis; 2-hydroxy-3-oxobutyl phosphate from D-ribulose 5-phosphate: step 1/1.</text>
</comment>
<evidence type="ECO:0000256" key="13">
    <source>
        <dbReference type="ARBA" id="ARBA00023211"/>
    </source>
</evidence>
<dbReference type="HAMAP" id="MF_00179">
    <property type="entry name" value="RibA"/>
    <property type="match status" value="1"/>
</dbReference>